<dbReference type="Proteomes" id="UP000678393">
    <property type="component" value="Unassembled WGS sequence"/>
</dbReference>
<dbReference type="Gene3D" id="3.10.100.10">
    <property type="entry name" value="Mannose-Binding Protein A, subunit A"/>
    <property type="match status" value="1"/>
</dbReference>
<keyword evidence="5 11" id="KW-1133">Transmembrane helix</keyword>
<evidence type="ECO:0000256" key="9">
    <source>
        <dbReference type="PROSITE-ProRule" id="PRU00196"/>
    </source>
</evidence>
<feature type="compositionally biased region" description="Basic and acidic residues" evidence="10">
    <location>
        <begin position="2796"/>
        <end position="2805"/>
    </location>
</feature>
<evidence type="ECO:0000256" key="3">
    <source>
        <dbReference type="ARBA" id="ARBA00022729"/>
    </source>
</evidence>
<keyword evidence="4" id="KW-0677">Repeat</keyword>
<dbReference type="FunFam" id="3.10.250.10:FF:000016">
    <property type="entry name" value="Scavenger receptor cysteine-rich protein type 12"/>
    <property type="match status" value="1"/>
</dbReference>
<feature type="region of interest" description="Disordered" evidence="10">
    <location>
        <begin position="2313"/>
        <end position="2461"/>
    </location>
</feature>
<evidence type="ECO:0000256" key="2">
    <source>
        <dbReference type="ARBA" id="ARBA00022692"/>
    </source>
</evidence>
<keyword evidence="8" id="KW-0325">Glycoprotein</keyword>
<dbReference type="CDD" id="cd00037">
    <property type="entry name" value="CLECT"/>
    <property type="match status" value="1"/>
</dbReference>
<dbReference type="SUPFAM" id="SSF56487">
    <property type="entry name" value="SRCR-like"/>
    <property type="match status" value="2"/>
</dbReference>
<feature type="compositionally biased region" description="Basic and acidic residues" evidence="10">
    <location>
        <begin position="2389"/>
        <end position="2400"/>
    </location>
</feature>
<dbReference type="InterPro" id="IPR001190">
    <property type="entry name" value="SRCR"/>
</dbReference>
<keyword evidence="2 11" id="KW-0812">Transmembrane</keyword>
<dbReference type="InterPro" id="IPR036772">
    <property type="entry name" value="SRCR-like_dom_sf"/>
</dbReference>
<keyword evidence="6 11" id="KW-0472">Membrane</keyword>
<feature type="region of interest" description="Disordered" evidence="10">
    <location>
        <begin position="3017"/>
        <end position="3108"/>
    </location>
</feature>
<keyword evidence="3" id="KW-0732">Signal</keyword>
<evidence type="ECO:0000256" key="5">
    <source>
        <dbReference type="ARBA" id="ARBA00022989"/>
    </source>
</evidence>
<evidence type="ECO:0000256" key="10">
    <source>
        <dbReference type="SAM" id="MobiDB-lite"/>
    </source>
</evidence>
<evidence type="ECO:0000256" key="6">
    <source>
        <dbReference type="ARBA" id="ARBA00023136"/>
    </source>
</evidence>
<dbReference type="SUPFAM" id="SSF56436">
    <property type="entry name" value="C-type lectin-like"/>
    <property type="match status" value="1"/>
</dbReference>
<feature type="domain" description="SRCR" evidence="12">
    <location>
        <begin position="652"/>
        <end position="754"/>
    </location>
</feature>
<evidence type="ECO:0000313" key="14">
    <source>
        <dbReference type="Proteomes" id="UP000678393"/>
    </source>
</evidence>
<name>A0A8S3ZRK1_9EUPU</name>
<evidence type="ECO:0000256" key="8">
    <source>
        <dbReference type="ARBA" id="ARBA00023180"/>
    </source>
</evidence>
<proteinExistence type="predicted"/>
<feature type="region of interest" description="Disordered" evidence="10">
    <location>
        <begin position="2636"/>
        <end position="2732"/>
    </location>
</feature>
<evidence type="ECO:0000256" key="4">
    <source>
        <dbReference type="ARBA" id="ARBA00022737"/>
    </source>
</evidence>
<dbReference type="SMART" id="SM00202">
    <property type="entry name" value="SR"/>
    <property type="match status" value="2"/>
</dbReference>
<organism evidence="13 14">
    <name type="scientific">Candidula unifasciata</name>
    <dbReference type="NCBI Taxonomy" id="100452"/>
    <lineage>
        <taxon>Eukaryota</taxon>
        <taxon>Metazoa</taxon>
        <taxon>Spiralia</taxon>
        <taxon>Lophotrochozoa</taxon>
        <taxon>Mollusca</taxon>
        <taxon>Gastropoda</taxon>
        <taxon>Heterobranchia</taxon>
        <taxon>Euthyneura</taxon>
        <taxon>Panpulmonata</taxon>
        <taxon>Eupulmonata</taxon>
        <taxon>Stylommatophora</taxon>
        <taxon>Helicina</taxon>
        <taxon>Helicoidea</taxon>
        <taxon>Geomitridae</taxon>
        <taxon>Candidula</taxon>
    </lineage>
</organism>
<dbReference type="Gene3D" id="3.10.250.10">
    <property type="entry name" value="SRCR-like domain"/>
    <property type="match status" value="2"/>
</dbReference>
<feature type="transmembrane region" description="Helical" evidence="11">
    <location>
        <begin position="2231"/>
        <end position="2256"/>
    </location>
</feature>
<feature type="region of interest" description="Disordered" evidence="10">
    <location>
        <begin position="2884"/>
        <end position="2988"/>
    </location>
</feature>
<dbReference type="SUPFAM" id="SSF49854">
    <property type="entry name" value="Spermadhesin, CUB domain"/>
    <property type="match status" value="1"/>
</dbReference>
<dbReference type="PROSITE" id="PS00420">
    <property type="entry name" value="SRCR_1"/>
    <property type="match status" value="1"/>
</dbReference>
<dbReference type="InterPro" id="IPR012334">
    <property type="entry name" value="Pectin_lyas_fold"/>
</dbReference>
<evidence type="ECO:0000256" key="7">
    <source>
        <dbReference type="ARBA" id="ARBA00023157"/>
    </source>
</evidence>
<dbReference type="PRINTS" id="PR00258">
    <property type="entry name" value="SPERACTRCPTR"/>
</dbReference>
<dbReference type="InterPro" id="IPR006626">
    <property type="entry name" value="PbH1"/>
</dbReference>
<feature type="compositionally biased region" description="Low complexity" evidence="10">
    <location>
        <begin position="2965"/>
        <end position="2980"/>
    </location>
</feature>
<feature type="compositionally biased region" description="Polar residues" evidence="10">
    <location>
        <begin position="2821"/>
        <end position="2848"/>
    </location>
</feature>
<accession>A0A8S3ZRK1</accession>
<dbReference type="InterPro" id="IPR011050">
    <property type="entry name" value="Pectin_lyase_fold/virulence"/>
</dbReference>
<feature type="compositionally biased region" description="Basic and acidic residues" evidence="10">
    <location>
        <begin position="2530"/>
        <end position="2540"/>
    </location>
</feature>
<evidence type="ECO:0000256" key="1">
    <source>
        <dbReference type="ARBA" id="ARBA00004167"/>
    </source>
</evidence>
<feature type="compositionally biased region" description="Polar residues" evidence="10">
    <location>
        <begin position="2722"/>
        <end position="2732"/>
    </location>
</feature>
<dbReference type="InterPro" id="IPR053243">
    <property type="entry name" value="SJ_maturation_regulator"/>
</dbReference>
<dbReference type="Pfam" id="PF00530">
    <property type="entry name" value="SRCR"/>
    <property type="match status" value="2"/>
</dbReference>
<feature type="compositionally biased region" description="Polar residues" evidence="10">
    <location>
        <begin position="2892"/>
        <end position="2947"/>
    </location>
</feature>
<comment type="subcellular location">
    <subcellularLocation>
        <location evidence="1">Membrane</location>
        <topology evidence="1">Single-pass membrane protein</topology>
    </subcellularLocation>
</comment>
<keyword evidence="7 9" id="KW-1015">Disulfide bond</keyword>
<feature type="region of interest" description="Disordered" evidence="10">
    <location>
        <begin position="2790"/>
        <end position="2858"/>
    </location>
</feature>
<protein>
    <recommendedName>
        <fullName evidence="12">SRCR domain-containing protein</fullName>
    </recommendedName>
</protein>
<dbReference type="PANTHER" id="PTHR47653">
    <property type="entry name" value="PROTEIN BARK BEETLE"/>
    <property type="match status" value="1"/>
</dbReference>
<feature type="compositionally biased region" description="Basic and acidic residues" evidence="10">
    <location>
        <begin position="3054"/>
        <end position="3066"/>
    </location>
</feature>
<dbReference type="SUPFAM" id="SSF51126">
    <property type="entry name" value="Pectin lyase-like"/>
    <property type="match status" value="1"/>
</dbReference>
<evidence type="ECO:0000313" key="13">
    <source>
        <dbReference type="EMBL" id="CAG5132059.1"/>
    </source>
</evidence>
<dbReference type="GO" id="GO:0016020">
    <property type="term" value="C:membrane"/>
    <property type="evidence" value="ECO:0007669"/>
    <property type="project" value="UniProtKB-SubCell"/>
</dbReference>
<dbReference type="Gene3D" id="2.60.120.290">
    <property type="entry name" value="Spermadhesin, CUB domain"/>
    <property type="match status" value="1"/>
</dbReference>
<dbReference type="EMBL" id="CAJHNH020005046">
    <property type="protein sequence ID" value="CAG5132059.1"/>
    <property type="molecule type" value="Genomic_DNA"/>
</dbReference>
<dbReference type="GO" id="GO:0045217">
    <property type="term" value="P:cell-cell junction maintenance"/>
    <property type="evidence" value="ECO:0007669"/>
    <property type="project" value="TreeGrafter"/>
</dbReference>
<sequence length="3108" mass="353099">YGMFIQSSVGRCLINMTEVDHNWGDGIKFYLSNLTIFDFRMKFPPAKSFCASANSPEMTFPFYQHMDLVQVNGNDRTSEAIGGNCDRVFTTAANMKITLHFMIVERDPDPAVTGKFIIRDGLLGTSRTIIINNGTFPQSITTKSNTLNIQFQYTVPHNLICKTFPPCIRFLLEFTSGFDVEEEFRLLMSNVHDNIGYGVNIQDMRSKVRISNETVISNNQFGAGVLVYKGAGDIVINGTRLENNSDAGVNITYSGGYQLINGTQFIRNKGYGIITEYMKLNHTRIESQNKIEFVRTKFMWNEMIGLRMGNYCRGGDILINESYFAYNYDEAIEYLSCNISTPYKTKFRLEFNIFNDNFRHALLMRPLLNTDGIITNNTFANHSLSTLKIDNGYDLLISRYYRDFPVTFKIFENVFENNMGRYVVNIRLTQYSATQNLYCKFNHFLRNEINDSFPFLNPRSRANAVIVLSSSNIQFRRNNINNPGSLREVATHLVDPSVAIDATENYWGTEINRQADYENVYKSIFDQDDRYNLALITYHPALKTIRLYENYLSDDVPAYVWQFYRGNVIGGILENTFVCGQGKTLYVDRDIYVFPDKTLLMEAGCKLKFLPSVGMVVHGVLRADGVRRETPLIFDIDDREEFIPVENRTATVRLMNGTDEFEGRLEVEINGVWGTVCRDGWIVENSLLACQQLGLVYNPEYPTARLQTPAPTGTPILMSWVSCDDVDVDLTQCRSVNIDAATCDHSKDVYLRCQLPTWSGITLAAAYKTDQVQPVQSESQIRFAELNNAGLLDPDTGELTPALRIDYNYYQISWLTVRNSMSDGILISYNHPYTLNKMEYITVLNSARNGIVTRSPKLEVMHSRLDGNQMAGFLYDPFFTEYDALLIRNTIYPQRRIDMFGKPLITLQPDQLMFLICPAGQSKVVKDYFVEIQSSSVVYKVVVQILDYLPIESAEKVIIYDSDLSHINASNTKRWQIEKDLVDFPILSSFSVVTIHLKVNGQLSGRLAFAVIRDTDKPDLRTAVTNTTFNYNKNGVVTKHYNNPSNKRLELFFRHKEETIFTQYTMHMPSVTKFTDDYIPTYEDMTRPERVAVINYTVFQCEFRDNAMGILAEHNHVDFANNVWKWRLDHVTVQGTKTGGLEIEVPRVNDFTEKETHAVTVVVTIFQNNNNFAFTIAGYYTVIKVENNAFLNNVCRLGLISITGMEKNMTVNGNRIQDNICRYMVDINVISHSEYFSSVMGQMDLNDISNNRYEGEMPPGSDNSPKTYAVAVRGLQNLEVNFNLFRNPQLDYELVAGITSILLGSSMNATRNFWGFTDQPNIRRRIFDFDDWNNYAIAEYFPYLSVADPNSVPTTGIREEFYLDPNQLGGRVEKSQVLAEIGRPYIVTSDLTVMPGVTLTITGGTELQFMPDVGILVLGRLVANGLPNSRIKFQPLLPSNNPKFSLRRRDVSLDREKRESVNTTVRLLGDGTLFKDAGFLEMYNSSTKNWNMMCDSQFHEKTAEVVCRQLGKEVINVKVRFTHLYDYYIYGKPMYSRKEFWYYSYYCRGDETSLSQCITRYNYNLLDCVYAANYTFITCGDRNLDSNLQYWGNIRFAMDSYEEQPLEKDIGIDRSSLTYVDIHGAGMLHGEKVGAVQSTYVTPIFNNINISNCAENGYDIIAPRQNLDVQLQNISGNLGFGVNILVLNGESSIHRSSFQPSGPNTMPYSVHGLVDMCRLEKEIQVETRLILFYKYGPYTRDCVKIIRSKRTVGLRFLQVNLFQEDFSRNSIEIYDGETATAPHIGRIVANSSTDDMQQLYQTTGSVMAVHIHASVSFGSFGFIAEVVKLPLSGLTYPNSDYRHNIQQCEIRYNQDGALQYKTVGETTPSLYIEHCWMGDNGYPILNLTSPPSIDISLQSIINFRFSHNQVSYNKGGMYLYAYTSSLNTALKGNFTNNVFAFGKNGEALNISGHYFQHLMFFQNYVYNYTAGDYRDVIHIKDVLVNLTHNYIVRNLGHYIIHTYDSDDSTDTQIFARNGIYNNNATALREATIKIGQGMPKFVNNFFVNPLNDFEIATYPKPSPNTQPIDAKSNWWGSEREAYISGKTYDSSDDSSLVEVEFWPPVLDNRTLVEGNCLPGWVFDQKRCYRYMGGALPFEQAKQFCQSHGAFLAESRDREDFFNYLIRLMVIQPDWTQRVWVMADVGLGRCSAFELSYVVYEEECTRRYYPFICETDPQVSAPTELESAVQAMIIGITVGVGGIIIIIIAIIVILWCIKSKRREKERFERTASIRSSISNMAKLNGSLRGTKSTVTILSGGAARQRLDDLEERSVVSSCGKNSQNSIVSNGTSRSEQNISSRFRRNQNQDSTDAVAIAAKGRPHNLRPEKIGTDGRNLTATRNVESGMLNVKDRQREDENRRGAYGGDNVGEGNKLGSYRRDNVGEGNRVGTLGRDNVGEENKTGTYGRDNVGEGNRVGSLRRDNVGEENKISTYRRYNVGEIDRMGSNTRDIGEVNNRVGTLRRVSNIGEENRIGTYRRDNVIEGNRMGTYRRDDGEENKRGVANRNAVENSTKNEPDANVNNCDEDSDDKDSFISDSTFDDVDEEENDGYLQAPALDIDAINMQYNIDRSNEQLFQRPMAPSKTGIDSLIDVSQNDENDFTENPYRNRPVPSLRNPVKTPSNNAVFPQRTIQREDLPTPPPDPRNFQFRPEPNKHTGKPLLAPKPRLLGRTKASGSREHLSSARSESTDSQYTATFMLPSPQNEDIDNHDVYDEDSNDHIYSNQLELQINHPVNDTRPKGSISNLYLTEPQPLSQRSEHDPDLHSRSQANRNARSPHEASRSSVYSFLNDNHSPQNTQGDTSYHSQPYTAHPTDLSHSTDRYENIDYSLARDNLYGVDQQPDLDYLPRDLHNQSAGYRMTSPSHSSLSDPTNYHDSQLPQDLHNQSNGYRMTSPSHSPLSDPTNYHDSQLPRDLYNQSEGYRMTSPSHSSLSNPISSHGSQPTDSSLLPSVEANVDYMPRRDNSVVSNRFLNSVSQYQREEMSPHESVSSYDSNNSRPPPYSLGHTFQSAQSPNRDRLNQTGESRRLGNPPPYSPGGKLMPKRHGGSKDVLYLPQENRSRSQSYETEI</sequence>
<feature type="compositionally biased region" description="Polar residues" evidence="10">
    <location>
        <begin position="3026"/>
        <end position="3036"/>
    </location>
</feature>
<reference evidence="13" key="1">
    <citation type="submission" date="2021-04" db="EMBL/GenBank/DDBJ databases">
        <authorList>
            <consortium name="Molecular Ecology Group"/>
        </authorList>
    </citation>
    <scope>NUCLEOTIDE SEQUENCE</scope>
</reference>
<keyword evidence="14" id="KW-1185">Reference proteome</keyword>
<dbReference type="InterPro" id="IPR016186">
    <property type="entry name" value="C-type_lectin-like/link_sf"/>
</dbReference>
<dbReference type="OrthoDB" id="536948at2759"/>
<feature type="disulfide bond" evidence="9">
    <location>
        <begin position="723"/>
        <end position="733"/>
    </location>
</feature>
<feature type="compositionally biased region" description="Polar residues" evidence="10">
    <location>
        <begin position="2313"/>
        <end position="2350"/>
    </location>
</feature>
<dbReference type="InterPro" id="IPR035914">
    <property type="entry name" value="Sperma_CUB_dom_sf"/>
</dbReference>
<dbReference type="PROSITE" id="PS50287">
    <property type="entry name" value="SRCR_2"/>
    <property type="match status" value="2"/>
</dbReference>
<dbReference type="SMART" id="SM00710">
    <property type="entry name" value="PbH1"/>
    <property type="match status" value="9"/>
</dbReference>
<gene>
    <name evidence="13" type="ORF">CUNI_LOCUS17617</name>
</gene>
<comment type="caution">
    <text evidence="13">The sequence shown here is derived from an EMBL/GenBank/DDBJ whole genome shotgun (WGS) entry which is preliminary data.</text>
</comment>
<feature type="disulfide bond" evidence="9">
    <location>
        <begin position="1547"/>
        <end position="1557"/>
    </location>
</feature>
<dbReference type="PANTHER" id="PTHR47653:SF1">
    <property type="entry name" value="DELETED IN MALIGNANT BRAIN TUMORS 1 PROTEIN"/>
    <property type="match status" value="1"/>
</dbReference>
<dbReference type="InterPro" id="IPR016187">
    <property type="entry name" value="CTDL_fold"/>
</dbReference>
<feature type="region of interest" description="Disordered" evidence="10">
    <location>
        <begin position="2527"/>
        <end position="2585"/>
    </location>
</feature>
<evidence type="ECO:0000259" key="12">
    <source>
        <dbReference type="PROSITE" id="PS50287"/>
    </source>
</evidence>
<feature type="non-terminal residue" evidence="13">
    <location>
        <position position="3108"/>
    </location>
</feature>
<evidence type="ECO:0000256" key="11">
    <source>
        <dbReference type="SAM" id="Phobius"/>
    </source>
</evidence>
<feature type="domain" description="SRCR" evidence="12">
    <location>
        <begin position="1465"/>
        <end position="1580"/>
    </location>
</feature>
<comment type="caution">
    <text evidence="9">Lacks conserved residue(s) required for the propagation of feature annotation.</text>
</comment>
<dbReference type="Gene3D" id="2.160.20.10">
    <property type="entry name" value="Single-stranded right-handed beta-helix, Pectin lyase-like"/>
    <property type="match status" value="1"/>
</dbReference>